<evidence type="ECO:0000313" key="2">
    <source>
        <dbReference type="Proteomes" id="UP000092578"/>
    </source>
</evidence>
<protein>
    <submittedName>
        <fullName evidence="1">Uncharacterized protein</fullName>
    </submittedName>
</protein>
<evidence type="ECO:0000313" key="1">
    <source>
        <dbReference type="EMBL" id="OCA90300.1"/>
    </source>
</evidence>
<keyword evidence="2" id="KW-1185">Reference proteome</keyword>
<reference evidence="2" key="1">
    <citation type="submission" date="2016-05" db="EMBL/GenBank/DDBJ databases">
        <authorList>
            <person name="Liu B."/>
            <person name="Wang J."/>
            <person name="Zhu Y."/>
            <person name="Liu G."/>
            <person name="Chen Q."/>
            <person name="Chen Z."/>
            <person name="Lan J."/>
            <person name="Che J."/>
            <person name="Ge C."/>
            <person name="Shi H."/>
            <person name="Pan Z."/>
            <person name="Liu X."/>
        </authorList>
    </citation>
    <scope>NUCLEOTIDE SEQUENCE [LARGE SCALE GENOMIC DNA]</scope>
    <source>
        <strain evidence="2">FJAT-27215</strain>
    </source>
</reference>
<dbReference type="EMBL" id="MAYT01000009">
    <property type="protein sequence ID" value="OCA90300.1"/>
    <property type="molecule type" value="Genomic_DNA"/>
</dbReference>
<gene>
    <name evidence="1" type="ORF">A8F95_21125</name>
</gene>
<proteinExistence type="predicted"/>
<dbReference type="Proteomes" id="UP000092578">
    <property type="component" value="Unassembled WGS sequence"/>
</dbReference>
<comment type="caution">
    <text evidence="1">The sequence shown here is derived from an EMBL/GenBank/DDBJ whole genome shotgun (WGS) entry which is preliminary data.</text>
</comment>
<accession>A0A1B9B2I7</accession>
<sequence length="135" mass="15570">MSDLLIWWQSIYQMMKRVVVEGSRQEVYTLVFAMSRNKIEMIKSKDAIELIDLLIQRILTNPSDLDVTAPKKNEWHSWRSISGDAAGVIQHIASRPGLTRVEREQCYVLLNMLASQPIHSAEAERLIIHLQVDIE</sequence>
<organism evidence="1 2">
    <name type="scientific">Pseudobacillus wudalianchiensis</name>
    <dbReference type="NCBI Taxonomy" id="1743143"/>
    <lineage>
        <taxon>Bacteria</taxon>
        <taxon>Bacillati</taxon>
        <taxon>Bacillota</taxon>
        <taxon>Bacilli</taxon>
        <taxon>Bacillales</taxon>
        <taxon>Bacillaceae</taxon>
        <taxon>Pseudobacillus</taxon>
    </lineage>
</organism>
<name>A0A1B9B2I7_9BACI</name>
<dbReference type="AlphaFoldDB" id="A0A1B9B2I7"/>